<accession>A0A0F9ITH8</accession>
<dbReference type="EMBL" id="LAZR01011644">
    <property type="protein sequence ID" value="KKM60633.1"/>
    <property type="molecule type" value="Genomic_DNA"/>
</dbReference>
<evidence type="ECO:0000313" key="1">
    <source>
        <dbReference type="EMBL" id="KKM60633.1"/>
    </source>
</evidence>
<reference evidence="1" key="1">
    <citation type="journal article" date="2015" name="Nature">
        <title>Complex archaea that bridge the gap between prokaryotes and eukaryotes.</title>
        <authorList>
            <person name="Spang A."/>
            <person name="Saw J.H."/>
            <person name="Jorgensen S.L."/>
            <person name="Zaremba-Niedzwiedzka K."/>
            <person name="Martijn J."/>
            <person name="Lind A.E."/>
            <person name="van Eijk R."/>
            <person name="Schleper C."/>
            <person name="Guy L."/>
            <person name="Ettema T.J."/>
        </authorList>
    </citation>
    <scope>NUCLEOTIDE SEQUENCE</scope>
</reference>
<proteinExistence type="predicted"/>
<name>A0A0F9ITH8_9ZZZZ</name>
<protein>
    <submittedName>
        <fullName evidence="1">Uncharacterized protein</fullName>
    </submittedName>
</protein>
<dbReference type="AlphaFoldDB" id="A0A0F9ITH8"/>
<sequence>MSNTPWCGRLPTAKLFLQSGQFSSTLLRSFEVISVDTIPTGIDWDHQNTPWIGSQANKLYLQSDQFFSPVKFSFYVGDDDTNPFGIAFNGTDTLWGGGGASDKLYLQSGQFYSEIHDSEYIGPTRGLIRGITSAGANTIWADSTGSDDQLILQAGQFTSDILKSFNINFIDTDIRSNSWDGTNTPWVGNQTDKLYLQSGQFFSEIKDSVDITTWSTSPSGISTNNYIGRIGLGEETISNSLSLSQSLASPIIRPRTITNSLSLSQVLLDNMVRPRTIINSLSLGQTITKLILPDCSVQEHWNRWIYASVTKHFSTESAIYALPVFLEGTNRLVDGEQKFIECRVSIPSFSKLHGNYYKLDVVVNILWTFNQDDEDFHEPQRISGIITNMMGNICIYRYGNGIHDDDTLLGQLQQKGAIRAQDFGQIRQDVRLMQGVVVSNYTLDINCTG</sequence>
<comment type="caution">
    <text evidence="1">The sequence shown here is derived from an EMBL/GenBank/DDBJ whole genome shotgun (WGS) entry which is preliminary data.</text>
</comment>
<gene>
    <name evidence="1" type="ORF">LCGC14_1539860</name>
</gene>
<organism evidence="1">
    <name type="scientific">marine sediment metagenome</name>
    <dbReference type="NCBI Taxonomy" id="412755"/>
    <lineage>
        <taxon>unclassified sequences</taxon>
        <taxon>metagenomes</taxon>
        <taxon>ecological metagenomes</taxon>
    </lineage>
</organism>